<organism evidence="3 4">
    <name type="scientific">Dictyobacter alpinus</name>
    <dbReference type="NCBI Taxonomy" id="2014873"/>
    <lineage>
        <taxon>Bacteria</taxon>
        <taxon>Bacillati</taxon>
        <taxon>Chloroflexota</taxon>
        <taxon>Ktedonobacteria</taxon>
        <taxon>Ktedonobacterales</taxon>
        <taxon>Dictyobacteraceae</taxon>
        <taxon>Dictyobacter</taxon>
    </lineage>
</organism>
<dbReference type="RefSeq" id="WP_126632202.1">
    <property type="nucleotide sequence ID" value="NZ_BIFT01000004.1"/>
</dbReference>
<dbReference type="Proteomes" id="UP000287171">
    <property type="component" value="Unassembled WGS sequence"/>
</dbReference>
<name>A0A402BLK1_9CHLR</name>
<feature type="compositionally biased region" description="Basic and acidic residues" evidence="1">
    <location>
        <begin position="24"/>
        <end position="36"/>
    </location>
</feature>
<dbReference type="Gene3D" id="3.30.420.40">
    <property type="match status" value="1"/>
</dbReference>
<dbReference type="AlphaFoldDB" id="A0A402BLK1"/>
<gene>
    <name evidence="3" type="ORF">KDA_76960</name>
</gene>
<feature type="domain" description="Actin-like protein N-terminal" evidence="2">
    <location>
        <begin position="63"/>
        <end position="222"/>
    </location>
</feature>
<dbReference type="EMBL" id="BIFT01000004">
    <property type="protein sequence ID" value="GCE32212.1"/>
    <property type="molecule type" value="Genomic_DNA"/>
</dbReference>
<sequence>MNQVETSSIPTTFQGNETNVTPMDSEKIHGEEKTMTDMDTTTDTTVEAEKEYVVLEPPTYAYGHDFGNSEIGGVLRKGDSVITRSIPTAFTKINPKVMRNMGVDMSEALVIQTKGEQVSYGIGSISLSQSNDPWNGRGDITRYASTYSLRGLLAMSASMVSDLEYRLMVVTGLPAETYQKNPGLRKEIKAALNGKHIFSIDGGRTWRTCHVEVGAIVMEGAGALIAYGSKDQGARASAIIDIGGRTTDLYVARGQVPISDYCQGKPVGVETATKMVRDAFEDIYGVELMPLEARELMHAYADAQRARAEAAAAAAAVSSGTPVKATKRKKVEPRTYPEITVSGQRIPDAELDKLVTEAIKVTAGEIESFVASSWRQSDASNAIAARFNPVMVIGGGVFYFYDALKKRIPHLSQPSEPVFANGRGYALSAQALLDRKKRAAAAKV</sequence>
<proteinExistence type="predicted"/>
<evidence type="ECO:0000256" key="1">
    <source>
        <dbReference type="SAM" id="MobiDB-lite"/>
    </source>
</evidence>
<evidence type="ECO:0000313" key="3">
    <source>
        <dbReference type="EMBL" id="GCE32212.1"/>
    </source>
</evidence>
<reference evidence="4" key="1">
    <citation type="submission" date="2018-12" db="EMBL/GenBank/DDBJ databases">
        <title>Tengunoibacter tsumagoiensis gen. nov., sp. nov., Dictyobacter kobayashii sp. nov., D. alpinus sp. nov., and D. joshuensis sp. nov. and description of Dictyobacteraceae fam. nov. within the order Ktedonobacterales isolated from Tengu-no-mugimeshi.</title>
        <authorList>
            <person name="Wang C.M."/>
            <person name="Zheng Y."/>
            <person name="Sakai Y."/>
            <person name="Toyoda A."/>
            <person name="Minakuchi Y."/>
            <person name="Abe K."/>
            <person name="Yokota A."/>
            <person name="Yabe S."/>
        </authorList>
    </citation>
    <scope>NUCLEOTIDE SEQUENCE [LARGE SCALE GENOMIC DNA]</scope>
    <source>
        <strain evidence="4">Uno16</strain>
    </source>
</reference>
<dbReference type="InterPro" id="IPR043129">
    <property type="entry name" value="ATPase_NBD"/>
</dbReference>
<dbReference type="InterPro" id="IPR040607">
    <property type="entry name" value="ALP_N"/>
</dbReference>
<keyword evidence="4" id="KW-1185">Reference proteome</keyword>
<accession>A0A402BLK1</accession>
<feature type="compositionally biased region" description="Polar residues" evidence="1">
    <location>
        <begin position="1"/>
        <end position="22"/>
    </location>
</feature>
<feature type="region of interest" description="Disordered" evidence="1">
    <location>
        <begin position="1"/>
        <end position="37"/>
    </location>
</feature>
<evidence type="ECO:0000313" key="4">
    <source>
        <dbReference type="Proteomes" id="UP000287171"/>
    </source>
</evidence>
<evidence type="ECO:0000259" key="2">
    <source>
        <dbReference type="Pfam" id="PF17989"/>
    </source>
</evidence>
<dbReference type="SUPFAM" id="SSF53067">
    <property type="entry name" value="Actin-like ATPase domain"/>
    <property type="match status" value="1"/>
</dbReference>
<protein>
    <recommendedName>
        <fullName evidence="2">Actin-like protein N-terminal domain-containing protein</fullName>
    </recommendedName>
</protein>
<dbReference type="Pfam" id="PF17989">
    <property type="entry name" value="ALP_N"/>
    <property type="match status" value="1"/>
</dbReference>
<dbReference type="OrthoDB" id="5412507at2"/>
<comment type="caution">
    <text evidence="3">The sequence shown here is derived from an EMBL/GenBank/DDBJ whole genome shotgun (WGS) entry which is preliminary data.</text>
</comment>